<dbReference type="InterPro" id="IPR003959">
    <property type="entry name" value="ATPase_AAA_core"/>
</dbReference>
<sequence>MDPNSVLGGNAEISHDFPQHVAPVPTPRMLQLNAAMNVRFKDAKVDTDVERDTSKDGTRLEVKRLDKVYNPRTCAWTRRESEIQKPTPISTVNEHAEFAFIVLREFKPTADPAVNVIVTTYEIQSAQLRKIGQEVIGRELGISWTMSTVTVEPQTLMAFLPQLEEHLELLRSKHTAEDDLSTEIEHLTFLLEFINTEHASTLKEIKALLANDEITYDLAWVLYVPRTVLYTLCPVSNTPRAVRLIKATKGLLWSLEAEYTEFHGREPRFGLAPLNLSVSYFQGAVKISSLSAYPLKYHPNVEGVTASLVERGKKWCGLQGVYLKYYNAMAFQCKNRIYFKRHTQSRIVIDKKTFDQINPNYGLPAIAKTLAGEKLEPNVQGEEMTVGMDGQPVAQPVRGVRTAGRLVQRARTVQLQLSQEDNHFNATPAITDDFDPENPPWKDLKDDDLLLASPLVYGFSLAEKLWLEFSVEDIQTFSWNDEPFTNLVLARDQKSLILSLVESHMHRTSKHFDDFVQGKGQGLVINLFGNPGIGKSLTAEATSEHVRKPLYIVGAGDLGITPQLLDATLTTIFTVSSRWGAVVLIDEADVFLEERSLHDLTRNAMVAVFLRQLEYFRGILFLTTNRVRTFDRAFQSRIHVSLRYRDLTPDAKRQIWTAFLKKAVAGSLDLESAGSSASDISKLATPIGLTDEELGQLAQKPVNGRQIKNAVLTAGALALARKQPLGFGHLIEVLDMIEQFDATDEATEGA</sequence>
<dbReference type="GO" id="GO:0005524">
    <property type="term" value="F:ATP binding"/>
    <property type="evidence" value="ECO:0007669"/>
    <property type="project" value="InterPro"/>
</dbReference>
<accession>A0A0H2RQJ8</accession>
<reference evidence="2 3" key="1">
    <citation type="submission" date="2015-04" db="EMBL/GenBank/DDBJ databases">
        <title>Complete genome sequence of Schizopora paradoxa KUC8140, a cosmopolitan wood degrader in East Asia.</title>
        <authorList>
            <consortium name="DOE Joint Genome Institute"/>
            <person name="Min B."/>
            <person name="Park H."/>
            <person name="Jang Y."/>
            <person name="Kim J.-J."/>
            <person name="Kim K.H."/>
            <person name="Pangilinan J."/>
            <person name="Lipzen A."/>
            <person name="Riley R."/>
            <person name="Grigoriev I.V."/>
            <person name="Spatafora J.W."/>
            <person name="Choi I.-G."/>
        </authorList>
    </citation>
    <scope>NUCLEOTIDE SEQUENCE [LARGE SCALE GENOMIC DNA]</scope>
    <source>
        <strain evidence="2 3">KUC8140</strain>
    </source>
</reference>
<dbReference type="InterPro" id="IPR003593">
    <property type="entry name" value="AAA+_ATPase"/>
</dbReference>
<dbReference type="InParanoid" id="A0A0H2RQJ8"/>
<evidence type="ECO:0000313" key="3">
    <source>
        <dbReference type="Proteomes" id="UP000053477"/>
    </source>
</evidence>
<dbReference type="InterPro" id="IPR027417">
    <property type="entry name" value="P-loop_NTPase"/>
</dbReference>
<dbReference type="STRING" id="27342.A0A0H2RQJ8"/>
<dbReference type="SMART" id="SM00382">
    <property type="entry name" value="AAA"/>
    <property type="match status" value="1"/>
</dbReference>
<dbReference type="Pfam" id="PF22942">
    <property type="entry name" value="DUF7025"/>
    <property type="match status" value="1"/>
</dbReference>
<proteinExistence type="predicted"/>
<dbReference type="Pfam" id="PF00004">
    <property type="entry name" value="AAA"/>
    <property type="match status" value="1"/>
</dbReference>
<dbReference type="GO" id="GO:0016887">
    <property type="term" value="F:ATP hydrolysis activity"/>
    <property type="evidence" value="ECO:0007669"/>
    <property type="project" value="InterPro"/>
</dbReference>
<dbReference type="EMBL" id="KQ086163">
    <property type="protein sequence ID" value="KLO07071.1"/>
    <property type="molecule type" value="Genomic_DNA"/>
</dbReference>
<evidence type="ECO:0000259" key="1">
    <source>
        <dbReference type="SMART" id="SM00382"/>
    </source>
</evidence>
<dbReference type="OrthoDB" id="10042665at2759"/>
<evidence type="ECO:0000313" key="2">
    <source>
        <dbReference type="EMBL" id="KLO07071.1"/>
    </source>
</evidence>
<organism evidence="2 3">
    <name type="scientific">Schizopora paradoxa</name>
    <dbReference type="NCBI Taxonomy" id="27342"/>
    <lineage>
        <taxon>Eukaryota</taxon>
        <taxon>Fungi</taxon>
        <taxon>Dikarya</taxon>
        <taxon>Basidiomycota</taxon>
        <taxon>Agaricomycotina</taxon>
        <taxon>Agaricomycetes</taxon>
        <taxon>Hymenochaetales</taxon>
        <taxon>Schizoporaceae</taxon>
        <taxon>Schizopora</taxon>
    </lineage>
</organism>
<dbReference type="PANTHER" id="PTHR46411:SF3">
    <property type="entry name" value="AAA+ ATPASE DOMAIN-CONTAINING PROTEIN"/>
    <property type="match status" value="1"/>
</dbReference>
<keyword evidence="2" id="KW-0378">Hydrolase</keyword>
<keyword evidence="3" id="KW-1185">Reference proteome</keyword>
<dbReference type="AlphaFoldDB" id="A0A0H2RQJ8"/>
<dbReference type="InterPro" id="IPR054289">
    <property type="entry name" value="DUF7025"/>
</dbReference>
<dbReference type="PANTHER" id="PTHR46411">
    <property type="entry name" value="FAMILY ATPASE, PUTATIVE-RELATED"/>
    <property type="match status" value="1"/>
</dbReference>
<gene>
    <name evidence="2" type="ORF">SCHPADRAFT_666207</name>
</gene>
<feature type="domain" description="AAA+ ATPase" evidence="1">
    <location>
        <begin position="521"/>
        <end position="648"/>
    </location>
</feature>
<dbReference type="Proteomes" id="UP000053477">
    <property type="component" value="Unassembled WGS sequence"/>
</dbReference>
<name>A0A0H2RQJ8_9AGAM</name>
<protein>
    <submittedName>
        <fullName evidence="2">p-loop containing nucleoside triphosphate hydrolase protein</fullName>
    </submittedName>
</protein>
<dbReference type="Gene3D" id="3.40.50.300">
    <property type="entry name" value="P-loop containing nucleotide triphosphate hydrolases"/>
    <property type="match status" value="1"/>
</dbReference>
<dbReference type="SUPFAM" id="SSF52540">
    <property type="entry name" value="P-loop containing nucleoside triphosphate hydrolases"/>
    <property type="match status" value="1"/>
</dbReference>